<evidence type="ECO:0000256" key="1">
    <source>
        <dbReference type="SAM" id="Phobius"/>
    </source>
</evidence>
<protein>
    <submittedName>
        <fullName evidence="2">Uncharacterized protein</fullName>
    </submittedName>
</protein>
<reference evidence="2 3" key="1">
    <citation type="submission" date="2023-11" db="EMBL/GenBank/DDBJ databases">
        <title>Halocaridina rubra genome assembly.</title>
        <authorList>
            <person name="Smith C."/>
        </authorList>
    </citation>
    <scope>NUCLEOTIDE SEQUENCE [LARGE SCALE GENOMIC DNA]</scope>
    <source>
        <strain evidence="2">EP-1</strain>
        <tissue evidence="2">Whole</tissue>
    </source>
</reference>
<evidence type="ECO:0000313" key="2">
    <source>
        <dbReference type="EMBL" id="KAK7080235.1"/>
    </source>
</evidence>
<organism evidence="2 3">
    <name type="scientific">Halocaridina rubra</name>
    <name type="common">Hawaiian red shrimp</name>
    <dbReference type="NCBI Taxonomy" id="373956"/>
    <lineage>
        <taxon>Eukaryota</taxon>
        <taxon>Metazoa</taxon>
        <taxon>Ecdysozoa</taxon>
        <taxon>Arthropoda</taxon>
        <taxon>Crustacea</taxon>
        <taxon>Multicrustacea</taxon>
        <taxon>Malacostraca</taxon>
        <taxon>Eumalacostraca</taxon>
        <taxon>Eucarida</taxon>
        <taxon>Decapoda</taxon>
        <taxon>Pleocyemata</taxon>
        <taxon>Caridea</taxon>
        <taxon>Atyoidea</taxon>
        <taxon>Atyidae</taxon>
        <taxon>Halocaridina</taxon>
    </lineage>
</organism>
<name>A0AAN8X9A6_HALRR</name>
<evidence type="ECO:0000313" key="3">
    <source>
        <dbReference type="Proteomes" id="UP001381693"/>
    </source>
</evidence>
<feature type="transmembrane region" description="Helical" evidence="1">
    <location>
        <begin position="335"/>
        <end position="363"/>
    </location>
</feature>
<dbReference type="EMBL" id="JAXCGZ010006039">
    <property type="protein sequence ID" value="KAK7080235.1"/>
    <property type="molecule type" value="Genomic_DNA"/>
</dbReference>
<feature type="transmembrane region" description="Helical" evidence="1">
    <location>
        <begin position="383"/>
        <end position="402"/>
    </location>
</feature>
<comment type="caution">
    <text evidence="2">The sequence shown here is derived from an EMBL/GenBank/DDBJ whole genome shotgun (WGS) entry which is preliminary data.</text>
</comment>
<proteinExistence type="predicted"/>
<sequence length="949" mass="109305">MALGIKKTIDTLIWLLPCLLFIQNMYNTYITYKKGFTVFVVREENVSYTPPILLCSNIPLNPIRLREFGMAASFSDNYALLRAVRLLDGIPANVSLEKLLEISRWPLGFLLESVKFGKVSETYGISTETSPLWKVNPVNPLCYELKSFPVEESTTLIFYKRPKSKMNLLHGNISLGLDQTDRDLFAVTKIMKKLFYSFFQLPSSSSVYSLANWDLHSQKLNIWKSYQKVFQFYSVTLINQPTDGLFAQQKCERQCYVERAEKERACFKRYPEQGDRLQKPCVLYPYMFPEKQCLKNCGNPATVNRWRLMRSKLLTDKNTFKVSVQKKKKVLREEYIYATYHFFSDIGGGLGLFLGMSLYSIISLVNYLKDRKRIITKKTWNNLFFYSCHLLLYIIATVHVISSTRDIVKRPRQTLVSLYLDSQINTGKLCLINNSFCFSNYEHPVYHSSDSTSESTTIVTNNRITQILAQRFATRAFGCQIPSEVNIFTQCMLNKQTSAIFGVYPYLYVKDLPLCTRQMLRFPYREFVIPTDLQDIATDERAISECVPILANISQISSRVLSQLNFKVIQSYGYTNLGIFLEISGIISLYLGISLTSLLEVGLREQFLTEKVKLSHLKYAKWVTISLLGILSVYIGVEQIHKFLLQHPVLTVIKAHGIEERKAISATICHWPPVNVSRLLRPTSNNNEYANTTYDSADVNDTLQALASDFAKNRTFFLERWYKAIWEASDVGINLDENWEALQLIGHKCWKFTVNSTNASYKFSRSSLAQQKLIVFHPSQDLPILTLFDKVQKFSGYMLKTAGYRSIGEQHNKEFGFCMENCIQENLSSELNCSLPFLKHSIYNAHCNLSIILMILEWATQPYLDPMSLRLYPFMNLIKGFQENCLVDCRTAHKTLLHFMANGQEYIMPGITVFPTARIILHLDDRFARSDETEEVDCLTIYQLISKIG</sequence>
<keyword evidence="1" id="KW-0472">Membrane</keyword>
<keyword evidence="3" id="KW-1185">Reference proteome</keyword>
<gene>
    <name evidence="2" type="ORF">SK128_024458</name>
</gene>
<keyword evidence="1" id="KW-0812">Transmembrane</keyword>
<dbReference type="Proteomes" id="UP001381693">
    <property type="component" value="Unassembled WGS sequence"/>
</dbReference>
<keyword evidence="1" id="KW-1133">Transmembrane helix</keyword>
<accession>A0AAN8X9A6</accession>
<feature type="non-terminal residue" evidence="2">
    <location>
        <position position="949"/>
    </location>
</feature>
<feature type="transmembrane region" description="Helical" evidence="1">
    <location>
        <begin position="12"/>
        <end position="32"/>
    </location>
</feature>
<dbReference type="AlphaFoldDB" id="A0AAN8X9A6"/>
<dbReference type="Gene3D" id="1.10.287.770">
    <property type="entry name" value="YojJ-like"/>
    <property type="match status" value="1"/>
</dbReference>